<dbReference type="Proteomes" id="UP000231426">
    <property type="component" value="Unassembled WGS sequence"/>
</dbReference>
<dbReference type="Pfam" id="PF01569">
    <property type="entry name" value="PAP2"/>
    <property type="match status" value="1"/>
</dbReference>
<feature type="transmembrane region" description="Helical" evidence="1">
    <location>
        <begin position="20"/>
        <end position="42"/>
    </location>
</feature>
<dbReference type="AlphaFoldDB" id="A0A2M6W6H6"/>
<evidence type="ECO:0000256" key="1">
    <source>
        <dbReference type="SAM" id="Phobius"/>
    </source>
</evidence>
<keyword evidence="1" id="KW-0472">Membrane</keyword>
<name>A0A2M6W6H6_9BACT</name>
<evidence type="ECO:0000313" key="3">
    <source>
        <dbReference type="EMBL" id="PIT88370.1"/>
    </source>
</evidence>
<keyword evidence="1" id="KW-1133">Transmembrane helix</keyword>
<dbReference type="Gene3D" id="1.20.144.10">
    <property type="entry name" value="Phosphatidic acid phosphatase type 2/haloperoxidase"/>
    <property type="match status" value="1"/>
</dbReference>
<accession>A0A2M6W6H6</accession>
<proteinExistence type="predicted"/>
<feature type="transmembrane region" description="Helical" evidence="1">
    <location>
        <begin position="112"/>
        <end position="140"/>
    </location>
</feature>
<feature type="domain" description="Phosphatidic acid phosphatase type 2/haloperoxidase" evidence="2">
    <location>
        <begin position="59"/>
        <end position="167"/>
    </location>
</feature>
<keyword evidence="1" id="KW-0812">Transmembrane</keyword>
<evidence type="ECO:0000313" key="4">
    <source>
        <dbReference type="Proteomes" id="UP000231426"/>
    </source>
</evidence>
<protein>
    <recommendedName>
        <fullName evidence="2">Phosphatidic acid phosphatase type 2/haloperoxidase domain-containing protein</fullName>
    </recommendedName>
</protein>
<dbReference type="PANTHER" id="PTHR14969:SF13">
    <property type="entry name" value="AT30094P"/>
    <property type="match status" value="1"/>
</dbReference>
<dbReference type="SUPFAM" id="SSF48317">
    <property type="entry name" value="Acid phosphatase/Vanadium-dependent haloperoxidase"/>
    <property type="match status" value="1"/>
</dbReference>
<feature type="transmembrane region" description="Helical" evidence="1">
    <location>
        <begin position="54"/>
        <end position="75"/>
    </location>
</feature>
<reference evidence="4" key="1">
    <citation type="submission" date="2017-09" db="EMBL/GenBank/DDBJ databases">
        <title>Depth-based differentiation of microbial function through sediment-hosted aquifers and enrichment of novel symbionts in the deep terrestrial subsurface.</title>
        <authorList>
            <person name="Probst A.J."/>
            <person name="Ladd B."/>
            <person name="Jarett J.K."/>
            <person name="Geller-Mcgrath D.E."/>
            <person name="Sieber C.M.K."/>
            <person name="Emerson J.B."/>
            <person name="Anantharaman K."/>
            <person name="Thomas B.C."/>
            <person name="Malmstrom R."/>
            <person name="Stieglmeier M."/>
            <person name="Klingl A."/>
            <person name="Woyke T."/>
            <person name="Ryan C.M."/>
            <person name="Banfield J.F."/>
        </authorList>
    </citation>
    <scope>NUCLEOTIDE SEQUENCE [LARGE SCALE GENOMIC DNA]</scope>
</reference>
<dbReference type="SMART" id="SM00014">
    <property type="entry name" value="acidPPc"/>
    <property type="match status" value="1"/>
</dbReference>
<dbReference type="EMBL" id="PFBV01000003">
    <property type="protein sequence ID" value="PIT88370.1"/>
    <property type="molecule type" value="Genomic_DNA"/>
</dbReference>
<sequence>MDWNSQILVKINGLSGRNKWLDAFGRAGAEWVILAILAWYVAGVFITKVTWPQIITPFVILSVAWLVGLLLNFIIGKIIKEPRPYLTNPEIKLLFVPLSGWKSFPSDHAMSVFLILFFGLLFHLPAVWSLLPLALWVAWGRLYAGLHYPLDIIGGICVAGLLAIVLKYVVSYFVLFNLL</sequence>
<gene>
    <name evidence="3" type="ORF">COU29_01095</name>
</gene>
<dbReference type="InterPro" id="IPR000326">
    <property type="entry name" value="PAP2/HPO"/>
</dbReference>
<dbReference type="InterPro" id="IPR036938">
    <property type="entry name" value="PAP2/HPO_sf"/>
</dbReference>
<organism evidence="3 4">
    <name type="scientific">Candidatus Magasanikbacteria bacterium CG10_big_fil_rev_8_21_14_0_10_36_32</name>
    <dbReference type="NCBI Taxonomy" id="1974646"/>
    <lineage>
        <taxon>Bacteria</taxon>
        <taxon>Candidatus Magasanikiibacteriota</taxon>
    </lineage>
</organism>
<feature type="transmembrane region" description="Helical" evidence="1">
    <location>
        <begin position="152"/>
        <end position="175"/>
    </location>
</feature>
<dbReference type="PANTHER" id="PTHR14969">
    <property type="entry name" value="SPHINGOSINE-1-PHOSPHATE PHOSPHOHYDROLASE"/>
    <property type="match status" value="1"/>
</dbReference>
<evidence type="ECO:0000259" key="2">
    <source>
        <dbReference type="SMART" id="SM00014"/>
    </source>
</evidence>
<comment type="caution">
    <text evidence="3">The sequence shown here is derived from an EMBL/GenBank/DDBJ whole genome shotgun (WGS) entry which is preliminary data.</text>
</comment>